<dbReference type="InterPro" id="IPR007484">
    <property type="entry name" value="Peptidase_M28"/>
</dbReference>
<evidence type="ECO:0000256" key="2">
    <source>
        <dbReference type="ARBA" id="ARBA00022525"/>
    </source>
</evidence>
<dbReference type="EMBL" id="QFQZ01000034">
    <property type="protein sequence ID" value="PZR33936.1"/>
    <property type="molecule type" value="Genomic_DNA"/>
</dbReference>
<evidence type="ECO:0000313" key="6">
    <source>
        <dbReference type="Proteomes" id="UP000249393"/>
    </source>
</evidence>
<dbReference type="AlphaFoldDB" id="A0A2W5VBI6"/>
<evidence type="ECO:0000256" key="1">
    <source>
        <dbReference type="ARBA" id="ARBA00004613"/>
    </source>
</evidence>
<dbReference type="GO" id="GO:0008235">
    <property type="term" value="F:metalloexopeptidase activity"/>
    <property type="evidence" value="ECO:0007669"/>
    <property type="project" value="InterPro"/>
</dbReference>
<dbReference type="SUPFAM" id="SSF49265">
    <property type="entry name" value="Fibronectin type III"/>
    <property type="match status" value="1"/>
</dbReference>
<proteinExistence type="predicted"/>
<name>A0A2W5VBI6_9CAUL</name>
<sequence length="459" mass="49082">MRLSLVLAAGLMAAGVAHAETPAPSTDQPLLRTVAADVDAKALESTIRSLVGFGTRHTLSDTQSDKRGIGAARRWAKARFEAISRDCGGCLTVETPSQVVTGRRVPNPTEVMDVLAIQKGTTDPNRVIIIAGHIDSRVTDVMNFTSDAPGANDDGSGVAAVIEAARVLSKHKFPATLVFAVLSGEEQGLLGGKILADYARAQGWKVEADLNNDIVGNSRGQSGVIDNTHVRVFSEGTKAVETPEQANGRRYNGGEVDSPSRNLARYLDGLADKYLTNFDVVMVYRTDRYGRGGDQVPLLEAGYPAVRVTEAVENYDRQHQDLRTENGKAYGDTIEGVDFTYLAQVTRLNVVAMASLASAPPPPSGVKIEGAVSPDTKVSWAPTPGAAGHRVWWRVTTDPTWRLNRWVPGPAATVTLRDVVIDDYFFGVSSVSPDGWESPIVFPGPAGSFESPPPAPKQP</sequence>
<feature type="signal peptide" evidence="3">
    <location>
        <begin position="1"/>
        <end position="19"/>
    </location>
</feature>
<comment type="subcellular location">
    <subcellularLocation>
        <location evidence="1">Secreted</location>
    </subcellularLocation>
</comment>
<feature type="domain" description="Peptidase M28" evidence="4">
    <location>
        <begin position="114"/>
        <end position="328"/>
    </location>
</feature>
<dbReference type="GO" id="GO:0006508">
    <property type="term" value="P:proteolysis"/>
    <property type="evidence" value="ECO:0007669"/>
    <property type="project" value="InterPro"/>
</dbReference>
<evidence type="ECO:0000313" key="5">
    <source>
        <dbReference type="EMBL" id="PZR33936.1"/>
    </source>
</evidence>
<accession>A0A2W5VBI6</accession>
<dbReference type="PANTHER" id="PTHR12147:SF26">
    <property type="entry name" value="PEPTIDASE M28 DOMAIN-CONTAINING PROTEIN"/>
    <property type="match status" value="1"/>
</dbReference>
<dbReference type="Proteomes" id="UP000249393">
    <property type="component" value="Unassembled WGS sequence"/>
</dbReference>
<dbReference type="Pfam" id="PF04389">
    <property type="entry name" value="Peptidase_M28"/>
    <property type="match status" value="1"/>
</dbReference>
<dbReference type="PANTHER" id="PTHR12147">
    <property type="entry name" value="METALLOPEPTIDASE M28 FAMILY MEMBER"/>
    <property type="match status" value="1"/>
</dbReference>
<dbReference type="InterPro" id="IPR013783">
    <property type="entry name" value="Ig-like_fold"/>
</dbReference>
<keyword evidence="3" id="KW-0732">Signal</keyword>
<dbReference type="GO" id="GO:0005576">
    <property type="term" value="C:extracellular region"/>
    <property type="evidence" value="ECO:0007669"/>
    <property type="project" value="UniProtKB-SubCell"/>
</dbReference>
<keyword evidence="2" id="KW-0964">Secreted</keyword>
<evidence type="ECO:0000256" key="3">
    <source>
        <dbReference type="SAM" id="SignalP"/>
    </source>
</evidence>
<comment type="caution">
    <text evidence="5">The sequence shown here is derived from an EMBL/GenBank/DDBJ whole genome shotgun (WGS) entry which is preliminary data.</text>
</comment>
<dbReference type="InterPro" id="IPR045175">
    <property type="entry name" value="M28_fam"/>
</dbReference>
<dbReference type="SUPFAM" id="SSF53187">
    <property type="entry name" value="Zn-dependent exopeptidases"/>
    <property type="match status" value="1"/>
</dbReference>
<reference evidence="5 6" key="1">
    <citation type="submission" date="2017-08" db="EMBL/GenBank/DDBJ databases">
        <title>Infants hospitalized years apart are colonized by the same room-sourced microbial strains.</title>
        <authorList>
            <person name="Brooks B."/>
            <person name="Olm M.R."/>
            <person name="Firek B.A."/>
            <person name="Baker R."/>
            <person name="Thomas B.C."/>
            <person name="Morowitz M.J."/>
            <person name="Banfield J.F."/>
        </authorList>
    </citation>
    <scope>NUCLEOTIDE SEQUENCE [LARGE SCALE GENOMIC DNA]</scope>
    <source>
        <strain evidence="5">S2_003_000_R2_4</strain>
    </source>
</reference>
<gene>
    <name evidence="5" type="ORF">DI526_11905</name>
</gene>
<dbReference type="InterPro" id="IPR036116">
    <property type="entry name" value="FN3_sf"/>
</dbReference>
<feature type="chain" id="PRO_5016170012" evidence="3">
    <location>
        <begin position="20"/>
        <end position="459"/>
    </location>
</feature>
<dbReference type="RefSeq" id="WP_304278013.1">
    <property type="nucleotide sequence ID" value="NZ_QFQZ01000034.1"/>
</dbReference>
<dbReference type="Gene3D" id="3.40.630.10">
    <property type="entry name" value="Zn peptidases"/>
    <property type="match status" value="1"/>
</dbReference>
<evidence type="ECO:0000259" key="4">
    <source>
        <dbReference type="Pfam" id="PF04389"/>
    </source>
</evidence>
<organism evidence="5 6">
    <name type="scientific">Caulobacter segnis</name>
    <dbReference type="NCBI Taxonomy" id="88688"/>
    <lineage>
        <taxon>Bacteria</taxon>
        <taxon>Pseudomonadati</taxon>
        <taxon>Pseudomonadota</taxon>
        <taxon>Alphaproteobacteria</taxon>
        <taxon>Caulobacterales</taxon>
        <taxon>Caulobacteraceae</taxon>
        <taxon>Caulobacter</taxon>
    </lineage>
</organism>
<dbReference type="Gene3D" id="2.60.40.10">
    <property type="entry name" value="Immunoglobulins"/>
    <property type="match status" value="1"/>
</dbReference>
<protein>
    <submittedName>
        <fullName evidence="5">Peptidase M28</fullName>
    </submittedName>
</protein>